<evidence type="ECO:0000313" key="14">
    <source>
        <dbReference type="EMBL" id="MEO3943606.1"/>
    </source>
</evidence>
<keyword evidence="6" id="KW-0227">DNA damage</keyword>
<evidence type="ECO:0000256" key="12">
    <source>
        <dbReference type="RuleBase" id="RU003476"/>
    </source>
</evidence>
<name>A0ABV0H0G8_PAENI</name>
<evidence type="ECO:0000313" key="15">
    <source>
        <dbReference type="Proteomes" id="UP001448614"/>
    </source>
</evidence>
<dbReference type="InterPro" id="IPR020476">
    <property type="entry name" value="Nudix_hydrolase"/>
</dbReference>
<comment type="catalytic activity">
    <reaction evidence="10">
        <text>8-oxo-dGTP + H2O = 8-oxo-dGMP + diphosphate + H(+)</text>
        <dbReference type="Rhea" id="RHEA:31575"/>
        <dbReference type="ChEBI" id="CHEBI:15377"/>
        <dbReference type="ChEBI" id="CHEBI:15378"/>
        <dbReference type="ChEBI" id="CHEBI:33019"/>
        <dbReference type="ChEBI" id="CHEBI:63224"/>
        <dbReference type="ChEBI" id="CHEBI:77896"/>
        <dbReference type="EC" id="3.6.1.55"/>
    </reaction>
</comment>
<keyword evidence="9" id="KW-0234">DNA repair</keyword>
<accession>A0ABV0H0G8</accession>
<dbReference type="InterPro" id="IPR020084">
    <property type="entry name" value="NUDIX_hydrolase_CS"/>
</dbReference>
<dbReference type="PANTHER" id="PTHR47707">
    <property type="entry name" value="8-OXO-DGTP DIPHOSPHATASE"/>
    <property type="match status" value="1"/>
</dbReference>
<dbReference type="InterPro" id="IPR000086">
    <property type="entry name" value="NUDIX_hydrolase_dom"/>
</dbReference>
<dbReference type="InterPro" id="IPR015797">
    <property type="entry name" value="NUDIX_hydrolase-like_dom_sf"/>
</dbReference>
<comment type="similarity">
    <text evidence="2 12">Belongs to the Nudix hydrolase family.</text>
</comment>
<evidence type="ECO:0000256" key="11">
    <source>
        <dbReference type="ARBA" id="ARBA00038905"/>
    </source>
</evidence>
<protein>
    <recommendedName>
        <fullName evidence="11">8-oxo-dGTP diphosphatase</fullName>
        <ecNumber evidence="11">3.6.1.55</ecNumber>
    </recommendedName>
</protein>
<dbReference type="Gene3D" id="3.90.79.10">
    <property type="entry name" value="Nucleoside Triphosphate Pyrophosphohydrolase"/>
    <property type="match status" value="1"/>
</dbReference>
<dbReference type="PROSITE" id="PS00893">
    <property type="entry name" value="NUDIX_BOX"/>
    <property type="match status" value="1"/>
</dbReference>
<evidence type="ECO:0000256" key="5">
    <source>
        <dbReference type="ARBA" id="ARBA00022723"/>
    </source>
</evidence>
<keyword evidence="8" id="KW-0460">Magnesium</keyword>
<keyword evidence="5" id="KW-0479">Metal-binding</keyword>
<dbReference type="InterPro" id="IPR047127">
    <property type="entry name" value="MutT-like"/>
</dbReference>
<dbReference type="RefSeq" id="WP_347783539.1">
    <property type="nucleotide sequence ID" value="NZ_JBBMFV010000004.1"/>
</dbReference>
<evidence type="ECO:0000259" key="13">
    <source>
        <dbReference type="PROSITE" id="PS51462"/>
    </source>
</evidence>
<evidence type="ECO:0000256" key="2">
    <source>
        <dbReference type="ARBA" id="ARBA00005582"/>
    </source>
</evidence>
<organism evidence="14 15">
    <name type="scientific">Paenarthrobacter nicotinovorans</name>
    <name type="common">Arthrobacter nicotinovorans</name>
    <dbReference type="NCBI Taxonomy" id="29320"/>
    <lineage>
        <taxon>Bacteria</taxon>
        <taxon>Bacillati</taxon>
        <taxon>Actinomycetota</taxon>
        <taxon>Actinomycetes</taxon>
        <taxon>Micrococcales</taxon>
        <taxon>Micrococcaceae</taxon>
        <taxon>Paenarthrobacter</taxon>
    </lineage>
</organism>
<evidence type="ECO:0000256" key="1">
    <source>
        <dbReference type="ARBA" id="ARBA00001946"/>
    </source>
</evidence>
<comment type="cofactor">
    <cofactor evidence="1">
        <name>Mg(2+)</name>
        <dbReference type="ChEBI" id="CHEBI:18420"/>
    </cofactor>
</comment>
<comment type="caution">
    <text evidence="14">The sequence shown here is derived from an EMBL/GenBank/DDBJ whole genome shotgun (WGS) entry which is preliminary data.</text>
</comment>
<dbReference type="EC" id="3.6.1.55" evidence="11"/>
<evidence type="ECO:0000256" key="7">
    <source>
        <dbReference type="ARBA" id="ARBA00022801"/>
    </source>
</evidence>
<keyword evidence="7 12" id="KW-0378">Hydrolase</keyword>
<evidence type="ECO:0000256" key="8">
    <source>
        <dbReference type="ARBA" id="ARBA00022842"/>
    </source>
</evidence>
<proteinExistence type="inferred from homology"/>
<dbReference type="CDD" id="cd03425">
    <property type="entry name" value="NUDIX_MutT_NudA_like"/>
    <property type="match status" value="1"/>
</dbReference>
<keyword evidence="4" id="KW-0235">DNA replication</keyword>
<dbReference type="Proteomes" id="UP001448614">
    <property type="component" value="Unassembled WGS sequence"/>
</dbReference>
<dbReference type="EMBL" id="JBBMFV010000004">
    <property type="protein sequence ID" value="MEO3943606.1"/>
    <property type="molecule type" value="Genomic_DNA"/>
</dbReference>
<dbReference type="PROSITE" id="PS51462">
    <property type="entry name" value="NUDIX"/>
    <property type="match status" value="1"/>
</dbReference>
<sequence>MTALINVVGAAIVDSLEAPTRLLAARRSAPPQFAGMWEFPGGKVEAGETAEAALHRELAEELGIEVRLGLELESGRPEGWALNERAAMRVWFAELVAGEPAPLEDHDELRWVSVEDDDQALGLEWIPADFPIVRALLDSGGCGRLAGPLVGAEGGKTARTRAVRPA</sequence>
<keyword evidence="15" id="KW-1185">Reference proteome</keyword>
<evidence type="ECO:0000256" key="3">
    <source>
        <dbReference type="ARBA" id="ARBA00022457"/>
    </source>
</evidence>
<feature type="domain" description="Nudix hydrolase" evidence="13">
    <location>
        <begin position="3"/>
        <end position="135"/>
    </location>
</feature>
<evidence type="ECO:0000256" key="9">
    <source>
        <dbReference type="ARBA" id="ARBA00023204"/>
    </source>
</evidence>
<reference evidence="14 15" key="1">
    <citation type="journal article" date="2024" name="Appl. Microbiol. Biotechnol.">
        <title>Biosynthetic gene clusters with biotechnological applications in novel Antarctic isolates from Actinomycetota.</title>
        <authorList>
            <person name="Bruna P."/>
            <person name="Nunez-Montero K."/>
            <person name="Contreras M.J."/>
            <person name="Leal K."/>
            <person name="Garcia M."/>
            <person name="Abanto M."/>
            <person name="Barrientos L."/>
        </authorList>
    </citation>
    <scope>NUCLEOTIDE SEQUENCE [LARGE SCALE GENOMIC DNA]</scope>
    <source>
        <strain evidence="14 15">Se16.17</strain>
    </source>
</reference>
<dbReference type="PANTHER" id="PTHR47707:SF1">
    <property type="entry name" value="NUDIX HYDROLASE FAMILY PROTEIN"/>
    <property type="match status" value="1"/>
</dbReference>
<evidence type="ECO:0000256" key="4">
    <source>
        <dbReference type="ARBA" id="ARBA00022705"/>
    </source>
</evidence>
<dbReference type="Pfam" id="PF00293">
    <property type="entry name" value="NUDIX"/>
    <property type="match status" value="1"/>
</dbReference>
<dbReference type="PRINTS" id="PR00502">
    <property type="entry name" value="NUDIXFAMILY"/>
</dbReference>
<evidence type="ECO:0000256" key="6">
    <source>
        <dbReference type="ARBA" id="ARBA00022763"/>
    </source>
</evidence>
<keyword evidence="3" id="KW-0515">Mutator protein</keyword>
<gene>
    <name evidence="14" type="ORF">V3C41_21290</name>
</gene>
<evidence type="ECO:0000256" key="10">
    <source>
        <dbReference type="ARBA" id="ARBA00035861"/>
    </source>
</evidence>
<dbReference type="SUPFAM" id="SSF55811">
    <property type="entry name" value="Nudix"/>
    <property type="match status" value="1"/>
</dbReference>
<dbReference type="GO" id="GO:0016787">
    <property type="term" value="F:hydrolase activity"/>
    <property type="evidence" value="ECO:0007669"/>
    <property type="project" value="UniProtKB-KW"/>
</dbReference>